<feature type="transmembrane region" description="Helical" evidence="1">
    <location>
        <begin position="20"/>
        <end position="42"/>
    </location>
</feature>
<dbReference type="RefSeq" id="WP_091150046.1">
    <property type="nucleotide sequence ID" value="NZ_FNAI01000006.1"/>
</dbReference>
<evidence type="ECO:0000313" key="3">
    <source>
        <dbReference type="Proteomes" id="UP000199072"/>
    </source>
</evidence>
<accession>A0A1G7CWW4</accession>
<dbReference type="Proteomes" id="UP000199072">
    <property type="component" value="Unassembled WGS sequence"/>
</dbReference>
<protein>
    <submittedName>
        <fullName evidence="2">Uncharacterized BCR, YnfA/UPF0060 family</fullName>
    </submittedName>
</protein>
<feature type="transmembrane region" description="Helical" evidence="1">
    <location>
        <begin position="54"/>
        <end position="72"/>
    </location>
</feature>
<evidence type="ECO:0000313" key="2">
    <source>
        <dbReference type="EMBL" id="SDE43812.1"/>
    </source>
</evidence>
<dbReference type="STRING" id="1391627.SAMN05216464_106135"/>
<reference evidence="2 3" key="1">
    <citation type="submission" date="2016-10" db="EMBL/GenBank/DDBJ databases">
        <authorList>
            <person name="de Groot N.N."/>
        </authorList>
    </citation>
    <scope>NUCLEOTIDE SEQUENCE [LARGE SCALE GENOMIC DNA]</scope>
    <source>
        <strain evidence="2 3">47C3B</strain>
    </source>
</reference>
<organism evidence="2 3">
    <name type="scientific">Mucilaginibacter pineti</name>
    <dbReference type="NCBI Taxonomy" id="1391627"/>
    <lineage>
        <taxon>Bacteria</taxon>
        <taxon>Pseudomonadati</taxon>
        <taxon>Bacteroidota</taxon>
        <taxon>Sphingobacteriia</taxon>
        <taxon>Sphingobacteriales</taxon>
        <taxon>Sphingobacteriaceae</taxon>
        <taxon>Mucilaginibacter</taxon>
    </lineage>
</organism>
<name>A0A1G7CWW4_9SPHI</name>
<dbReference type="OrthoDB" id="9798708at2"/>
<sequence>MSKNEQSDEPENGAQEARSYAKYTGIIFQMIATIAVFAFIGYELDKKLKTQTPWITALCCLVGVCLSIFQTVRQLK</sequence>
<keyword evidence="1" id="KW-1133">Transmembrane helix</keyword>
<dbReference type="EMBL" id="FNAI01000006">
    <property type="protein sequence ID" value="SDE43812.1"/>
    <property type="molecule type" value="Genomic_DNA"/>
</dbReference>
<keyword evidence="1" id="KW-0472">Membrane</keyword>
<proteinExistence type="predicted"/>
<gene>
    <name evidence="2" type="ORF">SAMN05216464_106135</name>
</gene>
<dbReference type="Pfam" id="PF09527">
    <property type="entry name" value="ATPase_gene1"/>
    <property type="match status" value="1"/>
</dbReference>
<keyword evidence="1" id="KW-0812">Transmembrane</keyword>
<keyword evidence="3" id="KW-1185">Reference proteome</keyword>
<dbReference type="InterPro" id="IPR032820">
    <property type="entry name" value="ATPase_put"/>
</dbReference>
<evidence type="ECO:0000256" key="1">
    <source>
        <dbReference type="SAM" id="Phobius"/>
    </source>
</evidence>
<dbReference type="AlphaFoldDB" id="A0A1G7CWW4"/>